<dbReference type="PROSITE" id="PS51281">
    <property type="entry name" value="TAP_C"/>
    <property type="match status" value="1"/>
</dbReference>
<feature type="compositionally biased region" description="Polar residues" evidence="8">
    <location>
        <begin position="69"/>
        <end position="88"/>
    </location>
</feature>
<dbReference type="PANTHER" id="PTHR10662:SF22">
    <property type="entry name" value="NUCLEAR RNA EXPORT FACTOR 1"/>
    <property type="match status" value="1"/>
</dbReference>
<evidence type="ECO:0000313" key="11">
    <source>
        <dbReference type="EMBL" id="ORY37431.1"/>
    </source>
</evidence>
<comment type="subcellular location">
    <subcellularLocation>
        <location evidence="1">Nucleus</location>
    </subcellularLocation>
</comment>
<dbReference type="SUPFAM" id="SSF54427">
    <property type="entry name" value="NTF2-like"/>
    <property type="match status" value="1"/>
</dbReference>
<dbReference type="InterPro" id="IPR040736">
    <property type="entry name" value="Mex67_RRM"/>
</dbReference>
<dbReference type="STRING" id="329046.A0A1Y2BRP7"/>
<comment type="similarity">
    <text evidence="2">Belongs to the NXF family.</text>
</comment>
<dbReference type="Pfam" id="PF03943">
    <property type="entry name" value="TAP_C"/>
    <property type="match status" value="1"/>
</dbReference>
<keyword evidence="7" id="KW-0539">Nucleus</keyword>
<protein>
    <recommendedName>
        <fullName evidence="13">NTF2-like protein</fullName>
    </recommendedName>
</protein>
<dbReference type="SMART" id="SM00804">
    <property type="entry name" value="TAP_C"/>
    <property type="match status" value="1"/>
</dbReference>
<comment type="caution">
    <text evidence="11">The sequence shown here is derived from an EMBL/GenBank/DDBJ whole genome shotgun (WGS) entry which is preliminary data.</text>
</comment>
<dbReference type="InterPro" id="IPR002075">
    <property type="entry name" value="NTF2_dom"/>
</dbReference>
<feature type="region of interest" description="Disordered" evidence="8">
    <location>
        <begin position="69"/>
        <end position="105"/>
    </location>
</feature>
<evidence type="ECO:0000256" key="7">
    <source>
        <dbReference type="ARBA" id="ARBA00023242"/>
    </source>
</evidence>
<evidence type="ECO:0000313" key="12">
    <source>
        <dbReference type="Proteomes" id="UP000193642"/>
    </source>
</evidence>
<dbReference type="Gene3D" id="3.10.450.50">
    <property type="match status" value="1"/>
</dbReference>
<dbReference type="PROSITE" id="PS50177">
    <property type="entry name" value="NTF2_DOMAIN"/>
    <property type="match status" value="1"/>
</dbReference>
<keyword evidence="3" id="KW-0813">Transport</keyword>
<evidence type="ECO:0000259" key="10">
    <source>
        <dbReference type="PROSITE" id="PS51281"/>
    </source>
</evidence>
<evidence type="ECO:0000256" key="4">
    <source>
        <dbReference type="ARBA" id="ARBA00022614"/>
    </source>
</evidence>
<evidence type="ECO:0000256" key="2">
    <source>
        <dbReference type="ARBA" id="ARBA00009285"/>
    </source>
</evidence>
<keyword evidence="6" id="KW-0509">mRNA transport</keyword>
<dbReference type="InterPro" id="IPR018222">
    <property type="entry name" value="Nuclear_transport_factor_2_euk"/>
</dbReference>
<dbReference type="Gene3D" id="3.80.10.10">
    <property type="entry name" value="Ribonuclease Inhibitor"/>
    <property type="match status" value="1"/>
</dbReference>
<dbReference type="Pfam" id="PF22602">
    <property type="entry name" value="NXF_NTF2"/>
    <property type="match status" value="1"/>
</dbReference>
<organism evidence="11 12">
    <name type="scientific">Rhizoclosmatium globosum</name>
    <dbReference type="NCBI Taxonomy" id="329046"/>
    <lineage>
        <taxon>Eukaryota</taxon>
        <taxon>Fungi</taxon>
        <taxon>Fungi incertae sedis</taxon>
        <taxon>Chytridiomycota</taxon>
        <taxon>Chytridiomycota incertae sedis</taxon>
        <taxon>Chytridiomycetes</taxon>
        <taxon>Chytridiales</taxon>
        <taxon>Chytriomycetaceae</taxon>
        <taxon>Rhizoclosmatium</taxon>
    </lineage>
</organism>
<dbReference type="InterPro" id="IPR009060">
    <property type="entry name" value="UBA-like_sf"/>
</dbReference>
<evidence type="ECO:0000259" key="9">
    <source>
        <dbReference type="PROSITE" id="PS50177"/>
    </source>
</evidence>
<dbReference type="SUPFAM" id="SSF46934">
    <property type="entry name" value="UBA-like"/>
    <property type="match status" value="1"/>
</dbReference>
<evidence type="ECO:0000256" key="5">
    <source>
        <dbReference type="ARBA" id="ARBA00022737"/>
    </source>
</evidence>
<accession>A0A1Y2BRP7</accession>
<sequence length="718" mass="77619">MFQNGRGGSNNNNNNGGGGGRGGGGRGRGGRGRGGHYNQRSNEGTIDYSAMDADAGVAIAGRFGVLANSAGNNNDTITGPNDMNGNQRSHQRRPANPYGVGRGRGSRFHQNMSLVRPTNGVTLANEVSVLNWKEKNNDPVSLFEFLKSKVTSTTISVVTHRFDGDLIIIKLRTPIEVNAVCDLSGIRYAGGKLIIKSLNAPGPATSTTSQESETASITTQPGVLALITEILQSRYNQEGKFLDLANLPNDPRMQSNVSLSGFGSDSQETLKIGPVICKLVGKLFPDVMSINFHSCKLLSLKPFATLSVYCPFVQNLCFESNMLQAYRDVEALEGHRLKNLREVIFGGNPVYDREAKKGEPGITAYRTKMKQIFPTIKILDMVPFEDEIALPEIGLPSEDALPETEKGSFMDSEVTANMVQAFIPKFFGLFDSNRPALSDVYLDNSHFSVSVNPVLRRIRPGGPGHKGRETFDTWLSQSRNHVSCKDAGKRLSLLAKGPQAISNLFTKLPQTKHPINASFEKKMMAADAYQQQMGDGVVLVLTIQGDFSEVAIEKSKSFTRTFILVPAPPGSRASQNGWDVCILNDILVIRSWAPERVWENKPISQISSQPTNGPLIGLAHGARAHDGSAVAASGPSGGATGNGALPNDVNVLMQLKNAHALDDARHNLVIQFAQMTGLNYQFAAQCLNEVVWNGDAALAAFNNVRAQIPPAAFVFQPL</sequence>
<name>A0A1Y2BRP7_9FUNG</name>
<dbReference type="InterPro" id="IPR032710">
    <property type="entry name" value="NTF2-like_dom_sf"/>
</dbReference>
<dbReference type="SUPFAM" id="SSF52058">
    <property type="entry name" value="L domain-like"/>
    <property type="match status" value="1"/>
</dbReference>
<dbReference type="InterPro" id="IPR030217">
    <property type="entry name" value="NXF_fam"/>
</dbReference>
<dbReference type="EMBL" id="MCGO01000050">
    <property type="protein sequence ID" value="ORY37431.1"/>
    <property type="molecule type" value="Genomic_DNA"/>
</dbReference>
<dbReference type="OrthoDB" id="25872at2759"/>
<dbReference type="GO" id="GO:0003723">
    <property type="term" value="F:RNA binding"/>
    <property type="evidence" value="ECO:0007669"/>
    <property type="project" value="TreeGrafter"/>
</dbReference>
<feature type="domain" description="NTF2" evidence="9">
    <location>
        <begin position="418"/>
        <end position="589"/>
    </location>
</feature>
<feature type="region of interest" description="Disordered" evidence="8">
    <location>
        <begin position="1"/>
        <end position="43"/>
    </location>
</feature>
<dbReference type="PANTHER" id="PTHR10662">
    <property type="entry name" value="NUCLEAR RNA EXPORT FACTOR"/>
    <property type="match status" value="1"/>
</dbReference>
<keyword evidence="12" id="KW-1185">Reference proteome</keyword>
<dbReference type="GO" id="GO:0016973">
    <property type="term" value="P:poly(A)+ mRNA export from nucleus"/>
    <property type="evidence" value="ECO:0007669"/>
    <property type="project" value="TreeGrafter"/>
</dbReference>
<reference evidence="11 12" key="1">
    <citation type="submission" date="2016-07" db="EMBL/GenBank/DDBJ databases">
        <title>Pervasive Adenine N6-methylation of Active Genes in Fungi.</title>
        <authorList>
            <consortium name="DOE Joint Genome Institute"/>
            <person name="Mondo S.J."/>
            <person name="Dannebaum R.O."/>
            <person name="Kuo R.C."/>
            <person name="Labutti K."/>
            <person name="Haridas S."/>
            <person name="Kuo A."/>
            <person name="Salamov A."/>
            <person name="Ahrendt S.R."/>
            <person name="Lipzen A."/>
            <person name="Sullivan W."/>
            <person name="Andreopoulos W.B."/>
            <person name="Clum A."/>
            <person name="Lindquist E."/>
            <person name="Daum C."/>
            <person name="Ramamoorthy G.K."/>
            <person name="Gryganskyi A."/>
            <person name="Culley D."/>
            <person name="Magnuson J.K."/>
            <person name="James T.Y."/>
            <person name="O'Malley M.A."/>
            <person name="Stajich J.E."/>
            <person name="Spatafora J.W."/>
            <person name="Visel A."/>
            <person name="Grigoriev I.V."/>
        </authorList>
    </citation>
    <scope>NUCLEOTIDE SEQUENCE [LARGE SCALE GENOMIC DNA]</scope>
    <source>
        <strain evidence="11 12">JEL800</strain>
    </source>
</reference>
<dbReference type="Proteomes" id="UP000193642">
    <property type="component" value="Unassembled WGS sequence"/>
</dbReference>
<dbReference type="CDD" id="cd14342">
    <property type="entry name" value="UBA_TAP-C"/>
    <property type="match status" value="1"/>
</dbReference>
<gene>
    <name evidence="11" type="ORF">BCR33DRAFT_721475</name>
</gene>
<evidence type="ECO:0008006" key="13">
    <source>
        <dbReference type="Google" id="ProtNLM"/>
    </source>
</evidence>
<feature type="domain" description="TAP-C" evidence="10">
    <location>
        <begin position="663"/>
        <end position="716"/>
    </location>
</feature>
<dbReference type="InterPro" id="IPR005637">
    <property type="entry name" value="TAP_C_dom"/>
</dbReference>
<evidence type="ECO:0000256" key="8">
    <source>
        <dbReference type="SAM" id="MobiDB-lite"/>
    </source>
</evidence>
<dbReference type="Gene3D" id="1.10.8.10">
    <property type="entry name" value="DNA helicase RuvA subunit, C-terminal domain"/>
    <property type="match status" value="1"/>
</dbReference>
<dbReference type="Pfam" id="PF18444">
    <property type="entry name" value="RRM_9"/>
    <property type="match status" value="1"/>
</dbReference>
<keyword evidence="5" id="KW-0677">Repeat</keyword>
<proteinExistence type="inferred from homology"/>
<feature type="compositionally biased region" description="Gly residues" evidence="8">
    <location>
        <begin position="15"/>
        <end position="27"/>
    </location>
</feature>
<dbReference type="InterPro" id="IPR032675">
    <property type="entry name" value="LRR_dom_sf"/>
</dbReference>
<dbReference type="AlphaFoldDB" id="A0A1Y2BRP7"/>
<dbReference type="GO" id="GO:0005634">
    <property type="term" value="C:nucleus"/>
    <property type="evidence" value="ECO:0007669"/>
    <property type="project" value="UniProtKB-SubCell"/>
</dbReference>
<keyword evidence="4" id="KW-0433">Leucine-rich repeat</keyword>
<evidence type="ECO:0000256" key="6">
    <source>
        <dbReference type="ARBA" id="ARBA00022816"/>
    </source>
</evidence>
<evidence type="ECO:0000256" key="1">
    <source>
        <dbReference type="ARBA" id="ARBA00004123"/>
    </source>
</evidence>
<evidence type="ECO:0000256" key="3">
    <source>
        <dbReference type="ARBA" id="ARBA00022448"/>
    </source>
</evidence>